<gene>
    <name evidence="2" type="ORF">LPLAT_LOCUS258</name>
</gene>
<feature type="region of interest" description="Disordered" evidence="1">
    <location>
        <begin position="1"/>
        <end position="27"/>
    </location>
</feature>
<keyword evidence="3" id="KW-1185">Reference proteome</keyword>
<dbReference type="EMBL" id="OZ034824">
    <property type="protein sequence ID" value="CAL1673350.1"/>
    <property type="molecule type" value="Genomic_DNA"/>
</dbReference>
<evidence type="ECO:0000256" key="1">
    <source>
        <dbReference type="SAM" id="MobiDB-lite"/>
    </source>
</evidence>
<proteinExistence type="predicted"/>
<organism evidence="2 3">
    <name type="scientific">Lasius platythorax</name>
    <dbReference type="NCBI Taxonomy" id="488582"/>
    <lineage>
        <taxon>Eukaryota</taxon>
        <taxon>Metazoa</taxon>
        <taxon>Ecdysozoa</taxon>
        <taxon>Arthropoda</taxon>
        <taxon>Hexapoda</taxon>
        <taxon>Insecta</taxon>
        <taxon>Pterygota</taxon>
        <taxon>Neoptera</taxon>
        <taxon>Endopterygota</taxon>
        <taxon>Hymenoptera</taxon>
        <taxon>Apocrita</taxon>
        <taxon>Aculeata</taxon>
        <taxon>Formicoidea</taxon>
        <taxon>Formicidae</taxon>
        <taxon>Formicinae</taxon>
        <taxon>Lasius</taxon>
        <taxon>Lasius</taxon>
    </lineage>
</organism>
<name>A0AAV2N164_9HYME</name>
<dbReference type="Proteomes" id="UP001497644">
    <property type="component" value="Chromosome 1"/>
</dbReference>
<protein>
    <submittedName>
        <fullName evidence="2">Uncharacterized protein</fullName>
    </submittedName>
</protein>
<evidence type="ECO:0000313" key="3">
    <source>
        <dbReference type="Proteomes" id="UP001497644"/>
    </source>
</evidence>
<accession>A0AAV2N164</accession>
<reference evidence="2 3" key="1">
    <citation type="submission" date="2024-04" db="EMBL/GenBank/DDBJ databases">
        <authorList>
            <consortium name="Molecular Ecology Group"/>
        </authorList>
    </citation>
    <scope>NUCLEOTIDE SEQUENCE [LARGE SCALE GENOMIC DNA]</scope>
</reference>
<evidence type="ECO:0000313" key="2">
    <source>
        <dbReference type="EMBL" id="CAL1673350.1"/>
    </source>
</evidence>
<sequence>MHLGSTPVTLTRRANKANASHESRSESARCTLVMRPTQLSVLSDADRPSPTMFGSLRGGGGGRFAVKREGDGVRWKEGWREQRVRHSAIISGGA</sequence>
<feature type="region of interest" description="Disordered" evidence="1">
    <location>
        <begin position="43"/>
        <end position="65"/>
    </location>
</feature>
<dbReference type="AlphaFoldDB" id="A0AAV2N164"/>